<dbReference type="Pfam" id="PF07714">
    <property type="entry name" value="PK_Tyr_Ser-Thr"/>
    <property type="match status" value="1"/>
</dbReference>
<dbReference type="PROSITE" id="PS00108">
    <property type="entry name" value="PROTEIN_KINASE_ST"/>
    <property type="match status" value="1"/>
</dbReference>
<gene>
    <name evidence="10" type="ORF">HYH03_013064</name>
</gene>
<dbReference type="PROSITE" id="PS50011">
    <property type="entry name" value="PROTEIN_KINASE_DOM"/>
    <property type="match status" value="1"/>
</dbReference>
<dbReference type="InterPro" id="IPR008271">
    <property type="entry name" value="Ser/Thr_kinase_AS"/>
</dbReference>
<dbReference type="PANTHER" id="PTHR44329">
    <property type="entry name" value="SERINE/THREONINE-PROTEIN KINASE TNNI3K-RELATED"/>
    <property type="match status" value="1"/>
</dbReference>
<feature type="domain" description="Protein kinase" evidence="9">
    <location>
        <begin position="387"/>
        <end position="626"/>
    </location>
</feature>
<dbReference type="SUPFAM" id="SSF56112">
    <property type="entry name" value="Protein kinase-like (PK-like)"/>
    <property type="match status" value="1"/>
</dbReference>
<evidence type="ECO:0000256" key="3">
    <source>
        <dbReference type="ARBA" id="ARBA00022741"/>
    </source>
</evidence>
<keyword evidence="3 6" id="KW-0547">Nucleotide-binding</keyword>
<dbReference type="Gene3D" id="1.10.510.10">
    <property type="entry name" value="Transferase(Phosphotransferase) domain 1"/>
    <property type="match status" value="1"/>
</dbReference>
<comment type="caution">
    <text evidence="10">The sequence shown here is derived from an EMBL/GenBank/DDBJ whole genome shotgun (WGS) entry which is preliminary data.</text>
</comment>
<keyword evidence="8" id="KW-0472">Membrane</keyword>
<feature type="region of interest" description="Disordered" evidence="7">
    <location>
        <begin position="345"/>
        <end position="377"/>
    </location>
</feature>
<keyword evidence="8" id="KW-0812">Transmembrane</keyword>
<protein>
    <recommendedName>
        <fullName evidence="9">Protein kinase domain-containing protein</fullName>
    </recommendedName>
</protein>
<evidence type="ECO:0000256" key="7">
    <source>
        <dbReference type="SAM" id="MobiDB-lite"/>
    </source>
</evidence>
<dbReference type="Gene3D" id="3.30.200.20">
    <property type="entry name" value="Phosphorylase Kinase, domain 1"/>
    <property type="match status" value="1"/>
</dbReference>
<feature type="region of interest" description="Disordered" evidence="7">
    <location>
        <begin position="162"/>
        <end position="186"/>
    </location>
</feature>
<accession>A0A835XWY7</accession>
<dbReference type="PANTHER" id="PTHR44329:SF214">
    <property type="entry name" value="PROTEIN KINASE DOMAIN-CONTAINING PROTEIN"/>
    <property type="match status" value="1"/>
</dbReference>
<keyword evidence="1" id="KW-0723">Serine/threonine-protein kinase</keyword>
<dbReference type="Proteomes" id="UP000612055">
    <property type="component" value="Unassembled WGS sequence"/>
</dbReference>
<keyword evidence="2" id="KW-0808">Transferase</keyword>
<dbReference type="PROSITE" id="PS00107">
    <property type="entry name" value="PROTEIN_KINASE_ATP"/>
    <property type="match status" value="1"/>
</dbReference>
<keyword evidence="11" id="KW-1185">Reference proteome</keyword>
<feature type="compositionally biased region" description="Polar residues" evidence="7">
    <location>
        <begin position="349"/>
        <end position="370"/>
    </location>
</feature>
<dbReference type="InterPro" id="IPR000719">
    <property type="entry name" value="Prot_kinase_dom"/>
</dbReference>
<evidence type="ECO:0000256" key="4">
    <source>
        <dbReference type="ARBA" id="ARBA00022777"/>
    </source>
</evidence>
<evidence type="ECO:0000313" key="11">
    <source>
        <dbReference type="Proteomes" id="UP000612055"/>
    </source>
</evidence>
<evidence type="ECO:0000256" key="2">
    <source>
        <dbReference type="ARBA" id="ARBA00022679"/>
    </source>
</evidence>
<name>A0A835XWY7_9CHLO</name>
<feature type="region of interest" description="Disordered" evidence="7">
    <location>
        <begin position="262"/>
        <end position="289"/>
    </location>
</feature>
<reference evidence="10" key="1">
    <citation type="journal article" date="2020" name="bioRxiv">
        <title>Comparative genomics of Chlamydomonas.</title>
        <authorList>
            <person name="Craig R.J."/>
            <person name="Hasan A.R."/>
            <person name="Ness R.W."/>
            <person name="Keightley P.D."/>
        </authorList>
    </citation>
    <scope>NUCLEOTIDE SEQUENCE</scope>
    <source>
        <strain evidence="10">CCAP 11/70</strain>
    </source>
</reference>
<dbReference type="InterPro" id="IPR011009">
    <property type="entry name" value="Kinase-like_dom_sf"/>
</dbReference>
<evidence type="ECO:0000256" key="1">
    <source>
        <dbReference type="ARBA" id="ARBA00022527"/>
    </source>
</evidence>
<evidence type="ECO:0000259" key="9">
    <source>
        <dbReference type="PROSITE" id="PS50011"/>
    </source>
</evidence>
<keyword evidence="8" id="KW-1133">Transmembrane helix</keyword>
<feature type="binding site" evidence="6">
    <location>
        <position position="414"/>
    </location>
    <ligand>
        <name>ATP</name>
        <dbReference type="ChEBI" id="CHEBI:30616"/>
    </ligand>
</feature>
<dbReference type="SMART" id="SM00220">
    <property type="entry name" value="S_TKc"/>
    <property type="match status" value="1"/>
</dbReference>
<evidence type="ECO:0000256" key="8">
    <source>
        <dbReference type="SAM" id="Phobius"/>
    </source>
</evidence>
<sequence>MRLTHLVVADFRKDGGLRSPGADLLARSKPGTVGAALMLEEGAVITAFCYPAEYMAANFASVPRPAAFSGSQRFEVNPPRPGCDPNPEAPLLHRCWTNWVNVIDLVAAGVDLDSQGLPLPARYALILRSTATFCPTELSDDCVAALGPIGCKLRPRFGSFVPSPPRPGTTLGAAQNAPGKSGGAAGGDSGSTLMPILIGALGGFALVAVIAVVAFVAWRRGRGWGRRGGPGLEAEAPLPGDPETCGGAELCDRSIGDVAMAFGPSGVTTKESATTSGTEERRGDGRFRGPSAFSLLRHETGPSPARSLGSLAPSGQSLHDVITSQTPMKLDVLIPVVVAAPPPDAPGTTCGTSVATSTPYDTSSTATEGSSLAAAATPPDADVPVVQLTGRVLGKGAFGSVFEGVFNGQRVAVKQMCSTLDLNEQAKTQAFLQELEVLARCQHPNIVRLLAACATPPKPCIVLHIGIEIANGLDYLHPTVMHRDLKPANVLINDPCGKRPVVKLSDFNLSRLSISILVTKHPEAGTECFDVGIWAFTHKVDIYAFGVLLWEMLAGVQPWSGLTAMAIASSVTLLDLRLPVPPPPVTPGGAVASRWPPKLRRLLEDCWEKDPLRRPAAIECVKRLMLMQQASY</sequence>
<feature type="transmembrane region" description="Helical" evidence="8">
    <location>
        <begin position="196"/>
        <end position="218"/>
    </location>
</feature>
<feature type="compositionally biased region" description="Polar residues" evidence="7">
    <location>
        <begin position="266"/>
        <end position="277"/>
    </location>
</feature>
<feature type="compositionally biased region" description="Basic and acidic residues" evidence="7">
    <location>
        <begin position="278"/>
        <end position="287"/>
    </location>
</feature>
<keyword evidence="5 6" id="KW-0067">ATP-binding</keyword>
<evidence type="ECO:0000313" key="10">
    <source>
        <dbReference type="EMBL" id="KAG2488375.1"/>
    </source>
</evidence>
<dbReference type="AlphaFoldDB" id="A0A835XWY7"/>
<dbReference type="InterPro" id="IPR017441">
    <property type="entry name" value="Protein_kinase_ATP_BS"/>
</dbReference>
<evidence type="ECO:0000256" key="6">
    <source>
        <dbReference type="PROSITE-ProRule" id="PRU10141"/>
    </source>
</evidence>
<dbReference type="GO" id="GO:0005524">
    <property type="term" value="F:ATP binding"/>
    <property type="evidence" value="ECO:0007669"/>
    <property type="project" value="UniProtKB-UniRule"/>
</dbReference>
<dbReference type="InterPro" id="IPR051681">
    <property type="entry name" value="Ser/Thr_Kinases-Pseudokinases"/>
</dbReference>
<proteinExistence type="predicted"/>
<evidence type="ECO:0000256" key="5">
    <source>
        <dbReference type="ARBA" id="ARBA00022840"/>
    </source>
</evidence>
<dbReference type="InterPro" id="IPR001245">
    <property type="entry name" value="Ser-Thr/Tyr_kinase_cat_dom"/>
</dbReference>
<organism evidence="10 11">
    <name type="scientific">Edaphochlamys debaryana</name>
    <dbReference type="NCBI Taxonomy" id="47281"/>
    <lineage>
        <taxon>Eukaryota</taxon>
        <taxon>Viridiplantae</taxon>
        <taxon>Chlorophyta</taxon>
        <taxon>core chlorophytes</taxon>
        <taxon>Chlorophyceae</taxon>
        <taxon>CS clade</taxon>
        <taxon>Chlamydomonadales</taxon>
        <taxon>Chlamydomonadales incertae sedis</taxon>
        <taxon>Edaphochlamys</taxon>
    </lineage>
</organism>
<dbReference type="OrthoDB" id="339325at2759"/>
<dbReference type="GO" id="GO:0004674">
    <property type="term" value="F:protein serine/threonine kinase activity"/>
    <property type="evidence" value="ECO:0007669"/>
    <property type="project" value="UniProtKB-KW"/>
</dbReference>
<dbReference type="EMBL" id="JAEHOE010000084">
    <property type="protein sequence ID" value="KAG2488375.1"/>
    <property type="molecule type" value="Genomic_DNA"/>
</dbReference>
<keyword evidence="4" id="KW-0418">Kinase</keyword>